<dbReference type="Proteomes" id="UP000013523">
    <property type="component" value="Chromosome"/>
</dbReference>
<keyword evidence="2" id="KW-0949">S-adenosyl-L-methionine</keyword>
<evidence type="ECO:0000313" key="8">
    <source>
        <dbReference type="Proteomes" id="UP000013523"/>
    </source>
</evidence>
<keyword evidence="1" id="KW-0004">4Fe-4S</keyword>
<dbReference type="Pfam" id="PF04055">
    <property type="entry name" value="Radical_SAM"/>
    <property type="match status" value="1"/>
</dbReference>
<dbReference type="PANTHER" id="PTHR42836">
    <property type="entry name" value="7-CARBOXY-7-DEAZAGUANINE SYNTHASE"/>
    <property type="match status" value="1"/>
</dbReference>
<evidence type="ECO:0000313" key="7">
    <source>
        <dbReference type="EMBL" id="AGK97180.1"/>
    </source>
</evidence>
<dbReference type="HOGENOM" id="CLU_1364481_0_0_9"/>
<evidence type="ECO:0000256" key="5">
    <source>
        <dbReference type="ARBA" id="ARBA00023014"/>
    </source>
</evidence>
<keyword evidence="3" id="KW-0479">Metal-binding</keyword>
<keyword evidence="8" id="KW-1185">Reference proteome</keyword>
<dbReference type="NCBIfam" id="TIGR04038">
    <property type="entry name" value="tatD_link_rSAM"/>
    <property type="match status" value="1"/>
</dbReference>
<dbReference type="GO" id="GO:0046872">
    <property type="term" value="F:metal ion binding"/>
    <property type="evidence" value="ECO:0007669"/>
    <property type="project" value="UniProtKB-KW"/>
</dbReference>
<dbReference type="PATRIC" id="fig|86416.3.peg.2299"/>
<evidence type="ECO:0000259" key="6">
    <source>
        <dbReference type="PROSITE" id="PS51918"/>
    </source>
</evidence>
<gene>
    <name evidence="7" type="ORF">Clopa_2316</name>
</gene>
<evidence type="ECO:0000256" key="2">
    <source>
        <dbReference type="ARBA" id="ARBA00022691"/>
    </source>
</evidence>
<dbReference type="InterPro" id="IPR013785">
    <property type="entry name" value="Aldolase_TIM"/>
</dbReference>
<dbReference type="STRING" id="86416.Clopa_2316"/>
<dbReference type="GO" id="GO:0051539">
    <property type="term" value="F:4 iron, 4 sulfur cluster binding"/>
    <property type="evidence" value="ECO:0007669"/>
    <property type="project" value="UniProtKB-KW"/>
</dbReference>
<keyword evidence="4" id="KW-0408">Iron</keyword>
<dbReference type="SFLD" id="SFLDG01111">
    <property type="entry name" value="Uncharacterised_Radical_SAM_Su"/>
    <property type="match status" value="1"/>
</dbReference>
<dbReference type="PANTHER" id="PTHR42836:SF1">
    <property type="entry name" value="7-CARBOXY-7-DEAZAGUANINE SYNTHASE"/>
    <property type="match status" value="1"/>
</dbReference>
<dbReference type="AlphaFoldDB" id="R4KC30"/>
<dbReference type="InterPro" id="IPR023821">
    <property type="entry name" value="rSAM_TatD-assoc"/>
</dbReference>
<dbReference type="InterPro" id="IPR058240">
    <property type="entry name" value="rSAM_sf"/>
</dbReference>
<sequence>MVITYEVNDNLYVNVTNKCSNACDFCVRNLKNAFQNDLWLEREPTSEEILKDIFSRDLSKYKQLVFCGFGEPLEKIDTVIEVCRRVKEKSSIGIRINTNGQANKIHNYDVTSKFKDLVDSVSISLNARNAKEYDEICHSIFGEDAFDAILDFTKKCKKVVKSVQLSIVDCIAIEHIEECKKIADDLGVKLKIRREVK</sequence>
<dbReference type="PROSITE" id="PS51918">
    <property type="entry name" value="RADICAL_SAM"/>
    <property type="match status" value="1"/>
</dbReference>
<dbReference type="InterPro" id="IPR007197">
    <property type="entry name" value="rSAM"/>
</dbReference>
<reference evidence="7 8" key="1">
    <citation type="submission" date="2012-01" db="EMBL/GenBank/DDBJ databases">
        <title>Complete sequence of chromosome of Clostridium pasteurianum BC1.</title>
        <authorList>
            <consortium name="US DOE Joint Genome Institute"/>
            <person name="Lucas S."/>
            <person name="Han J."/>
            <person name="Lapidus A."/>
            <person name="Cheng J.-F."/>
            <person name="Goodwin L."/>
            <person name="Pitluck S."/>
            <person name="Peters L."/>
            <person name="Mikhailova N."/>
            <person name="Teshima H."/>
            <person name="Detter J.C."/>
            <person name="Han C."/>
            <person name="Tapia R."/>
            <person name="Land M."/>
            <person name="Hauser L."/>
            <person name="Kyrpides N."/>
            <person name="Ivanova N."/>
            <person name="Pagani I."/>
            <person name="Dunn J."/>
            <person name="Taghavi S."/>
            <person name="Francis A."/>
            <person name="van der Lelie D."/>
            <person name="Woyke T."/>
        </authorList>
    </citation>
    <scope>NUCLEOTIDE SEQUENCE [LARGE SCALE GENOMIC DNA]</scope>
    <source>
        <strain evidence="7 8">BC1</strain>
    </source>
</reference>
<dbReference type="CDD" id="cd01335">
    <property type="entry name" value="Radical_SAM"/>
    <property type="match status" value="1"/>
</dbReference>
<dbReference type="Gene3D" id="3.20.20.70">
    <property type="entry name" value="Aldolase class I"/>
    <property type="match status" value="1"/>
</dbReference>
<dbReference type="EMBL" id="CP003261">
    <property type="protein sequence ID" value="AGK97180.1"/>
    <property type="molecule type" value="Genomic_DNA"/>
</dbReference>
<dbReference type="SUPFAM" id="SSF102114">
    <property type="entry name" value="Radical SAM enzymes"/>
    <property type="match status" value="1"/>
</dbReference>
<evidence type="ECO:0000256" key="3">
    <source>
        <dbReference type="ARBA" id="ARBA00022723"/>
    </source>
</evidence>
<organism evidence="7 8">
    <name type="scientific">Clostridium pasteurianum BC1</name>
    <dbReference type="NCBI Taxonomy" id="86416"/>
    <lineage>
        <taxon>Bacteria</taxon>
        <taxon>Bacillati</taxon>
        <taxon>Bacillota</taxon>
        <taxon>Clostridia</taxon>
        <taxon>Eubacteriales</taxon>
        <taxon>Clostridiaceae</taxon>
        <taxon>Clostridium</taxon>
    </lineage>
</organism>
<dbReference type="SFLD" id="SFLDS00029">
    <property type="entry name" value="Radical_SAM"/>
    <property type="match status" value="1"/>
</dbReference>
<dbReference type="RefSeq" id="WP_015615485.1">
    <property type="nucleotide sequence ID" value="NC_021182.1"/>
</dbReference>
<protein>
    <submittedName>
        <fullName evidence="7">Radical SAM protein, TatD family-associated</fullName>
    </submittedName>
</protein>
<keyword evidence="5" id="KW-0411">Iron-sulfur</keyword>
<evidence type="ECO:0000256" key="4">
    <source>
        <dbReference type="ARBA" id="ARBA00023004"/>
    </source>
</evidence>
<dbReference type="OrthoDB" id="6258756at2"/>
<proteinExistence type="predicted"/>
<dbReference type="eggNOG" id="COG0535">
    <property type="taxonomic scope" value="Bacteria"/>
</dbReference>
<evidence type="ECO:0000256" key="1">
    <source>
        <dbReference type="ARBA" id="ARBA00022485"/>
    </source>
</evidence>
<accession>R4KC30</accession>
<feature type="domain" description="Radical SAM core" evidence="6">
    <location>
        <begin position="5"/>
        <end position="197"/>
    </location>
</feature>
<name>R4KC30_CLOPA</name>
<dbReference type="GO" id="GO:0003824">
    <property type="term" value="F:catalytic activity"/>
    <property type="evidence" value="ECO:0007669"/>
    <property type="project" value="InterPro"/>
</dbReference>
<dbReference type="KEGG" id="cpas:Clopa_2316"/>